<dbReference type="EMBL" id="JAQQPM010000009">
    <property type="protein sequence ID" value="KAK2075162.1"/>
    <property type="molecule type" value="Genomic_DNA"/>
</dbReference>
<keyword evidence="3" id="KW-1185">Reference proteome</keyword>
<accession>A0AAD9IEP3</accession>
<evidence type="ECO:0000313" key="3">
    <source>
        <dbReference type="Proteomes" id="UP001217918"/>
    </source>
</evidence>
<proteinExistence type="predicted"/>
<protein>
    <submittedName>
        <fullName evidence="2">Uncharacterized protein</fullName>
    </submittedName>
</protein>
<dbReference type="AlphaFoldDB" id="A0AAD9IEP3"/>
<sequence length="719" mass="79780">MPGCQFSTFGCKLAYKGYPLQALVVLRWQINYIRSTPAPNRTMMTSAPSKFQATASTSFVEPFRLSQKTQTVAEALAQSVRDDQEFSGQSILLAAKSLAESKNWSTVAISSESWAKLFALRAQLMSESEDLVPVVTAVNPEALYLSENAMVVQLSNGTTPLKSFLTMEEDCGLLIPLAVPNSAHVTVWEEGVLGGNGYSLPFSPDKTFGDPSTSTAGGDLSIRGHETSFSNLCLADLSALRDGFEKYRSSFLRHSGAYHIDLDYVFEKLGVEGGSDAWARATDIIAATNYVTLMDDMTEFHDLTDEKRAGTLQAWSNSFPKDFLSSTAGATSEMIFAGTLDIWTQLFISKAKTSPDLDLVQLICDVFYEKASRDDFMRYREGGPSLQYRRIPGIAPREEWLYDRIKERVDGLYDLITKIEVTQADMVYPLADFLEHLGQLATSCFQELKTALVRRDAVALFAIQPSQDQSRFAPQLATQAQSLANSAVLSTPEPTRSLREYAQETVEDNVFESDVVCYWWAILLIRAVESFSCKWSHIEEEIKNGLLPFEHKRDQQALRDKARLLKQDFLKTDCILPPGFDLVILGKKEKQAIIACGRNPFRREAEINLSDPDHPVPYNTMYQSDDATEAVEELAVPEPNMSLGPAEDAQHADPVETAEQVMQPEPDMQADVPVDPDMQANVPVDPDMQADVPVDPYIQDPEQSGLVALAQTEEPVEAS</sequence>
<organism evidence="2 3">
    <name type="scientific">Phyllachora maydis</name>
    <dbReference type="NCBI Taxonomy" id="1825666"/>
    <lineage>
        <taxon>Eukaryota</taxon>
        <taxon>Fungi</taxon>
        <taxon>Dikarya</taxon>
        <taxon>Ascomycota</taxon>
        <taxon>Pezizomycotina</taxon>
        <taxon>Sordariomycetes</taxon>
        <taxon>Sordariomycetidae</taxon>
        <taxon>Phyllachorales</taxon>
        <taxon>Phyllachoraceae</taxon>
        <taxon>Phyllachora</taxon>
    </lineage>
</organism>
<feature type="region of interest" description="Disordered" evidence="1">
    <location>
        <begin position="662"/>
        <end position="719"/>
    </location>
</feature>
<evidence type="ECO:0000256" key="1">
    <source>
        <dbReference type="SAM" id="MobiDB-lite"/>
    </source>
</evidence>
<name>A0AAD9IEP3_9PEZI</name>
<reference evidence="2" key="1">
    <citation type="journal article" date="2023" name="Mol. Plant Microbe Interact.">
        <title>Elucidating the Obligate Nature and Biological Capacity of an Invasive Fungal Corn Pathogen.</title>
        <authorList>
            <person name="MacCready J.S."/>
            <person name="Roggenkamp E.M."/>
            <person name="Gdanetz K."/>
            <person name="Chilvers M.I."/>
        </authorList>
    </citation>
    <scope>NUCLEOTIDE SEQUENCE</scope>
    <source>
        <strain evidence="2">PM02</strain>
    </source>
</reference>
<evidence type="ECO:0000313" key="2">
    <source>
        <dbReference type="EMBL" id="KAK2075162.1"/>
    </source>
</evidence>
<comment type="caution">
    <text evidence="2">The sequence shown here is derived from an EMBL/GenBank/DDBJ whole genome shotgun (WGS) entry which is preliminary data.</text>
</comment>
<gene>
    <name evidence="2" type="ORF">P8C59_009310</name>
</gene>
<dbReference type="Proteomes" id="UP001217918">
    <property type="component" value="Unassembled WGS sequence"/>
</dbReference>